<protein>
    <submittedName>
        <fullName evidence="2">Uncharacterized protein</fullName>
    </submittedName>
</protein>
<feature type="region of interest" description="Disordered" evidence="1">
    <location>
        <begin position="122"/>
        <end position="191"/>
    </location>
</feature>
<name>A0A150H2S2_GONPE</name>
<evidence type="ECO:0000256" key="1">
    <source>
        <dbReference type="SAM" id="MobiDB-lite"/>
    </source>
</evidence>
<feature type="compositionally biased region" description="Basic and acidic residues" evidence="1">
    <location>
        <begin position="150"/>
        <end position="159"/>
    </location>
</feature>
<dbReference type="AlphaFoldDB" id="A0A150H2S2"/>
<dbReference type="PANTHER" id="PTHR33331:SF13">
    <property type="entry name" value="COILED-COIL DOMAIN CONTAINING 162"/>
    <property type="match status" value="1"/>
</dbReference>
<feature type="compositionally biased region" description="Low complexity" evidence="1">
    <location>
        <begin position="165"/>
        <end position="191"/>
    </location>
</feature>
<comment type="caution">
    <text evidence="2">The sequence shown here is derived from an EMBL/GenBank/DDBJ whole genome shotgun (WGS) entry which is preliminary data.</text>
</comment>
<evidence type="ECO:0000313" key="2">
    <source>
        <dbReference type="EMBL" id="KXZ56477.1"/>
    </source>
</evidence>
<reference evidence="3" key="1">
    <citation type="journal article" date="2016" name="Nat. Commun.">
        <title>The Gonium pectorale genome demonstrates co-option of cell cycle regulation during the evolution of multicellularity.</title>
        <authorList>
            <person name="Hanschen E.R."/>
            <person name="Marriage T.N."/>
            <person name="Ferris P.J."/>
            <person name="Hamaji T."/>
            <person name="Toyoda A."/>
            <person name="Fujiyama A."/>
            <person name="Neme R."/>
            <person name="Noguchi H."/>
            <person name="Minakuchi Y."/>
            <person name="Suzuki M."/>
            <person name="Kawai-Toyooka H."/>
            <person name="Smith D.R."/>
            <person name="Sparks H."/>
            <person name="Anderson J."/>
            <person name="Bakaric R."/>
            <person name="Luria V."/>
            <person name="Karger A."/>
            <person name="Kirschner M.W."/>
            <person name="Durand P.M."/>
            <person name="Michod R.E."/>
            <person name="Nozaki H."/>
            <person name="Olson B.J."/>
        </authorList>
    </citation>
    <scope>NUCLEOTIDE SEQUENCE [LARGE SCALE GENOMIC DNA]</scope>
    <source>
        <strain evidence="3">NIES-2863</strain>
    </source>
</reference>
<dbReference type="Proteomes" id="UP000075714">
    <property type="component" value="Unassembled WGS sequence"/>
</dbReference>
<accession>A0A150H2S2</accession>
<keyword evidence="3" id="KW-1185">Reference proteome</keyword>
<dbReference type="InterPro" id="IPR040401">
    <property type="entry name" value="CCDC162"/>
</dbReference>
<dbReference type="PANTHER" id="PTHR33331">
    <property type="entry name" value="COILED-COIL DOMAIN-CONTAINING PROTEIN 162"/>
    <property type="match status" value="1"/>
</dbReference>
<evidence type="ECO:0000313" key="3">
    <source>
        <dbReference type="Proteomes" id="UP000075714"/>
    </source>
</evidence>
<dbReference type="EMBL" id="LSYV01000002">
    <property type="protein sequence ID" value="KXZ56477.1"/>
    <property type="molecule type" value="Genomic_DNA"/>
</dbReference>
<proteinExistence type="predicted"/>
<gene>
    <name evidence="2" type="ORF">GPECTOR_1g427</name>
</gene>
<sequence>MLAVGTAGRLGCVWRCPPLALAEFSTAPAEALNPHSLAGVRAMLRPGDPAAGCLAAAARAQALREATLEVSVRHNQILLDGIIRKLDRRRRVLLHRAAAMEGVVAQEAMDVVVGGPPGSYAPAHHPLTNEEAAGWNDGNLRPPPPLLREPPGDRLDEYHKHRRSSTTSATLRRAAASPTRHSASASAAALDARSLEDLRQRRRALTAAAGSLYWDVNEIKLRLRVQLGRAAAALERVTADARLPAATAPHDAMALREYFAAGMWAHDRLRDALVWRSLLMESPQAFPTSPPSVAAYLRRYHQPAPPLLACLCPPPQTVAVLQDLYDRKVMRQQRHDRPVR</sequence>
<organism evidence="2 3">
    <name type="scientific">Gonium pectorale</name>
    <name type="common">Green alga</name>
    <dbReference type="NCBI Taxonomy" id="33097"/>
    <lineage>
        <taxon>Eukaryota</taxon>
        <taxon>Viridiplantae</taxon>
        <taxon>Chlorophyta</taxon>
        <taxon>core chlorophytes</taxon>
        <taxon>Chlorophyceae</taxon>
        <taxon>CS clade</taxon>
        <taxon>Chlamydomonadales</taxon>
        <taxon>Volvocaceae</taxon>
        <taxon>Gonium</taxon>
    </lineage>
</organism>
<dbReference type="OrthoDB" id="539796at2759"/>